<comment type="caution">
    <text evidence="2">The sequence shown here is derived from an EMBL/GenBank/DDBJ whole genome shotgun (WGS) entry which is preliminary data.</text>
</comment>
<protein>
    <submittedName>
        <fullName evidence="2">Uncharacterized protein</fullName>
    </submittedName>
</protein>
<dbReference type="AlphaFoldDB" id="A0A399RI52"/>
<proteinExistence type="predicted"/>
<feature type="transmembrane region" description="Helical" evidence="1">
    <location>
        <begin position="41"/>
        <end position="59"/>
    </location>
</feature>
<name>A0A399RI52_9PROT</name>
<dbReference type="RefSeq" id="WP_119453918.1">
    <property type="nucleotide sequence ID" value="NZ_QWGA01000006.1"/>
</dbReference>
<keyword evidence="1" id="KW-0812">Transmembrane</keyword>
<evidence type="ECO:0000313" key="3">
    <source>
        <dbReference type="Proteomes" id="UP000265845"/>
    </source>
</evidence>
<dbReference type="Proteomes" id="UP000265845">
    <property type="component" value="Unassembled WGS sequence"/>
</dbReference>
<keyword evidence="1" id="KW-1133">Transmembrane helix</keyword>
<reference evidence="2 3" key="1">
    <citation type="submission" date="2018-08" db="EMBL/GenBank/DDBJ databases">
        <title>Henriciella mobilis sp. nov., isolated from seawater.</title>
        <authorList>
            <person name="Cheng H."/>
            <person name="Wu Y.-H."/>
            <person name="Xu X.-W."/>
            <person name="Guo L.-L."/>
        </authorList>
    </citation>
    <scope>NUCLEOTIDE SEQUENCE [LARGE SCALE GENOMIC DNA]</scope>
    <source>
        <strain evidence="2 3">CCUG67844</strain>
    </source>
</reference>
<sequence length="64" mass="6759">MAIALRTLFRFGPLIFAFGFLAPLAAQIIEALEIIPPFGLAPLTVGLALAGLLGLAAQLRGRWV</sequence>
<evidence type="ECO:0000313" key="2">
    <source>
        <dbReference type="EMBL" id="RIJ29512.1"/>
    </source>
</evidence>
<organism evidence="2 3">
    <name type="scientific">Henriciella algicola</name>
    <dbReference type="NCBI Taxonomy" id="1608422"/>
    <lineage>
        <taxon>Bacteria</taxon>
        <taxon>Pseudomonadati</taxon>
        <taxon>Pseudomonadota</taxon>
        <taxon>Alphaproteobacteria</taxon>
        <taxon>Hyphomonadales</taxon>
        <taxon>Hyphomonadaceae</taxon>
        <taxon>Henriciella</taxon>
    </lineage>
</organism>
<keyword evidence="3" id="KW-1185">Reference proteome</keyword>
<evidence type="ECO:0000256" key="1">
    <source>
        <dbReference type="SAM" id="Phobius"/>
    </source>
</evidence>
<dbReference type="EMBL" id="QWGA01000006">
    <property type="protein sequence ID" value="RIJ29512.1"/>
    <property type="molecule type" value="Genomic_DNA"/>
</dbReference>
<keyword evidence="1" id="KW-0472">Membrane</keyword>
<accession>A0A399RI52</accession>
<gene>
    <name evidence="2" type="ORF">D1222_08920</name>
</gene>